<keyword evidence="2" id="KW-0456">Lyase</keyword>
<name>A0A1G7EA14_9ACTN</name>
<dbReference type="STRING" id="675864.SAMN04489747_3877"/>
<gene>
    <name evidence="2" type="ORF">SAMN04489747_3877</name>
</gene>
<dbReference type="Pfam" id="PF01063">
    <property type="entry name" value="Aminotran_4"/>
    <property type="match status" value="1"/>
</dbReference>
<dbReference type="GO" id="GO:0000162">
    <property type="term" value="P:L-tryptophan biosynthetic process"/>
    <property type="evidence" value="ECO:0007669"/>
    <property type="project" value="TreeGrafter"/>
</dbReference>
<sequence length="582" mass="62578">MLARFDDLLDDRALVVDSATEVLRADTPAEVVPLLQRLERATAEGRWAFGYLGYEAAAALDPDVAARAPVPGGPPLAWFALTDAPRQERALASVPSGSGWSAGPWVLDWSAAEHAERVHAVRAAIAAGDTYQANLTTTARSHVTGDLLQLYADLARRQRGAHHAYLDLGDHVVASASPELFLRWSGDTLLSRPMKGTAARRPSTAEDLAARDALLASAKERAENLMIVDMVRNDLSRVALPGTVAVHRLFHPERYESVWQLTSDVEGRVPPGTGLLDVLRALFPCASITGAPRAATMALLAGLEPRPRGVYTGVIGWLAPPTEPVRASFNVAIRTVVVDRRTGAASYGVGGGITWSSDPAAEHAELLAKTRVLTQPADEVELIETLGARRTATGLELVDLDAHLARLAASAEHLGFRLDAAALRAQLAGIDREARVRVTLARDGATTLRLGPLPADPTGPVRLVVDPEPVDPESRWLHHKTTRREHYETRRARHPEADDVLLVNTSGHVTESAVANLAVRLDGGWWTPPTSDGLLPGVRRGRLLAEGRLAERSLTPDDVRRAEGLALVSSLRGWRTAVLLPG</sequence>
<reference evidence="2 3" key="1">
    <citation type="submission" date="2016-10" db="EMBL/GenBank/DDBJ databases">
        <authorList>
            <person name="de Groot N.N."/>
        </authorList>
    </citation>
    <scope>NUCLEOTIDE SEQUENCE [LARGE SCALE GENOMIC DNA]</scope>
    <source>
        <strain evidence="2 3">MON 2.2</strain>
    </source>
</reference>
<dbReference type="GO" id="GO:0046820">
    <property type="term" value="F:4-amino-4-deoxychorismate synthase activity"/>
    <property type="evidence" value="ECO:0007669"/>
    <property type="project" value="TreeGrafter"/>
</dbReference>
<dbReference type="InterPro" id="IPR036038">
    <property type="entry name" value="Aminotransferase-like"/>
</dbReference>
<feature type="domain" description="Chorismate-utilising enzyme C-terminal" evidence="1">
    <location>
        <begin position="112"/>
        <end position="369"/>
    </location>
</feature>
<evidence type="ECO:0000313" key="2">
    <source>
        <dbReference type="EMBL" id="SDE60511.1"/>
    </source>
</evidence>
<dbReference type="EMBL" id="LT629688">
    <property type="protein sequence ID" value="SDE60511.1"/>
    <property type="molecule type" value="Genomic_DNA"/>
</dbReference>
<evidence type="ECO:0000313" key="3">
    <source>
        <dbReference type="Proteomes" id="UP000198546"/>
    </source>
</evidence>
<dbReference type="SUPFAM" id="SSF56752">
    <property type="entry name" value="D-aminoacid aminotransferase-like PLP-dependent enzymes"/>
    <property type="match status" value="1"/>
</dbReference>
<organism evidence="2 3">
    <name type="scientific">Auraticoccus monumenti</name>
    <dbReference type="NCBI Taxonomy" id="675864"/>
    <lineage>
        <taxon>Bacteria</taxon>
        <taxon>Bacillati</taxon>
        <taxon>Actinomycetota</taxon>
        <taxon>Actinomycetes</taxon>
        <taxon>Propionibacteriales</taxon>
        <taxon>Propionibacteriaceae</taxon>
        <taxon>Auraticoccus</taxon>
    </lineage>
</organism>
<dbReference type="PRINTS" id="PR00095">
    <property type="entry name" value="ANTSNTHASEI"/>
</dbReference>
<dbReference type="Gene3D" id="3.20.10.10">
    <property type="entry name" value="D-amino Acid Aminotransferase, subunit A, domain 2"/>
    <property type="match status" value="1"/>
</dbReference>
<dbReference type="OrthoDB" id="3518032at2"/>
<dbReference type="InterPro" id="IPR019999">
    <property type="entry name" value="Anth_synth_I-like"/>
</dbReference>
<dbReference type="Gene3D" id="3.60.120.10">
    <property type="entry name" value="Anthranilate synthase"/>
    <property type="match status" value="1"/>
</dbReference>
<proteinExistence type="predicted"/>
<dbReference type="Proteomes" id="UP000198546">
    <property type="component" value="Chromosome i"/>
</dbReference>
<dbReference type="InterPro" id="IPR043131">
    <property type="entry name" value="BCAT-like_N"/>
</dbReference>
<dbReference type="RefSeq" id="WP_090595767.1">
    <property type="nucleotide sequence ID" value="NZ_LT629688.1"/>
</dbReference>
<dbReference type="PANTHER" id="PTHR11236:SF50">
    <property type="entry name" value="AMINODEOXYCHORISMATE SYNTHASE COMPONENT 1"/>
    <property type="match status" value="1"/>
</dbReference>
<dbReference type="PANTHER" id="PTHR11236">
    <property type="entry name" value="AMINOBENZOATE/ANTHRANILATE SYNTHASE"/>
    <property type="match status" value="1"/>
</dbReference>
<dbReference type="Gene3D" id="3.30.470.10">
    <property type="match status" value="1"/>
</dbReference>
<accession>A0A1G7EA14</accession>
<evidence type="ECO:0000259" key="1">
    <source>
        <dbReference type="Pfam" id="PF00425"/>
    </source>
</evidence>
<dbReference type="InterPro" id="IPR043132">
    <property type="entry name" value="BCAT-like_C"/>
</dbReference>
<dbReference type="InterPro" id="IPR001544">
    <property type="entry name" value="Aminotrans_IV"/>
</dbReference>
<dbReference type="SUPFAM" id="SSF56322">
    <property type="entry name" value="ADC synthase"/>
    <property type="match status" value="1"/>
</dbReference>
<dbReference type="AlphaFoldDB" id="A0A1G7EA14"/>
<dbReference type="Pfam" id="PF00425">
    <property type="entry name" value="Chorismate_bind"/>
    <property type="match status" value="1"/>
</dbReference>
<protein>
    <submittedName>
        <fullName evidence="2">Para-aminobenzoate synthetase / 4-amino-4-deoxychorismate lyase</fullName>
    </submittedName>
</protein>
<dbReference type="InterPro" id="IPR005801">
    <property type="entry name" value="ADC_synthase"/>
</dbReference>
<keyword evidence="3" id="KW-1185">Reference proteome</keyword>
<dbReference type="InterPro" id="IPR015890">
    <property type="entry name" value="Chorismate_C"/>
</dbReference>
<dbReference type="GO" id="GO:0016829">
    <property type="term" value="F:lyase activity"/>
    <property type="evidence" value="ECO:0007669"/>
    <property type="project" value="UniProtKB-KW"/>
</dbReference>